<sequence>MSVAAEQAEHLVEGAVGFGEANAALMSSAVAGRLDHLGTRNAQSAKCR</sequence>
<name>A0ABT9KZR6_9ACTN</name>
<protein>
    <submittedName>
        <fullName evidence="1">Uncharacterized protein</fullName>
    </submittedName>
</protein>
<organism evidence="1 2">
    <name type="scientific">Streptomyces demainii</name>
    <dbReference type="NCBI Taxonomy" id="588122"/>
    <lineage>
        <taxon>Bacteria</taxon>
        <taxon>Bacillati</taxon>
        <taxon>Actinomycetota</taxon>
        <taxon>Actinomycetes</taxon>
        <taxon>Kitasatosporales</taxon>
        <taxon>Streptomycetaceae</taxon>
        <taxon>Streptomyces</taxon>
    </lineage>
</organism>
<comment type="caution">
    <text evidence="1">The sequence shown here is derived from an EMBL/GenBank/DDBJ whole genome shotgun (WGS) entry which is preliminary data.</text>
</comment>
<evidence type="ECO:0000313" key="2">
    <source>
        <dbReference type="Proteomes" id="UP001234880"/>
    </source>
</evidence>
<accession>A0ABT9KZR6</accession>
<dbReference type="Proteomes" id="UP001234880">
    <property type="component" value="Unassembled WGS sequence"/>
</dbReference>
<keyword evidence="2" id="KW-1185">Reference proteome</keyword>
<gene>
    <name evidence="1" type="ORF">JOF35_005963</name>
</gene>
<dbReference type="RefSeq" id="WP_159401842.1">
    <property type="nucleotide sequence ID" value="NZ_JAURUE010000002.1"/>
</dbReference>
<reference evidence="1 2" key="1">
    <citation type="submission" date="2023-07" db="EMBL/GenBank/DDBJ databases">
        <title>Sequencing the genomes of 1000 actinobacteria strains.</title>
        <authorList>
            <person name="Klenk H.-P."/>
        </authorList>
    </citation>
    <scope>NUCLEOTIDE SEQUENCE [LARGE SCALE GENOMIC DNA]</scope>
    <source>
        <strain evidence="1 2">DSM 41600</strain>
    </source>
</reference>
<proteinExistence type="predicted"/>
<dbReference type="EMBL" id="JAURUE010000002">
    <property type="protein sequence ID" value="MDP9613625.1"/>
    <property type="molecule type" value="Genomic_DNA"/>
</dbReference>
<evidence type="ECO:0000313" key="1">
    <source>
        <dbReference type="EMBL" id="MDP9613625.1"/>
    </source>
</evidence>